<proteinExistence type="predicted"/>
<dbReference type="NCBIfam" id="NF041002">
    <property type="entry name" value="pilin_ComGF"/>
    <property type="match status" value="1"/>
</dbReference>
<evidence type="ECO:0000256" key="3">
    <source>
        <dbReference type="SAM" id="Phobius"/>
    </source>
</evidence>
<keyword evidence="3" id="KW-0812">Transmembrane</keyword>
<dbReference type="Pfam" id="PF15980">
    <property type="entry name" value="ComGF"/>
    <property type="match status" value="1"/>
</dbReference>
<dbReference type="GO" id="GO:0030420">
    <property type="term" value="P:establishment of competence for transformation"/>
    <property type="evidence" value="ECO:0007669"/>
    <property type="project" value="UniProtKB-KW"/>
</dbReference>
<protein>
    <recommendedName>
        <fullName evidence="6">Competence protein ComGF</fullName>
    </recommendedName>
</protein>
<sequence length="155" mass="17559">MFMRGKRKYYTLKKTSLKAFTLIECLVSLLVISGAILVYNGLTQSISENVHYLSENQEENWLLFSQQLRAELANCQLDKVENNKLYVTKSSQKLAFGQSKADDFRKTNASGQGYQPMIFGVKSSAISRDGQKVTMTLNLENGLERTFVYTFETAS</sequence>
<reference evidence="4 5" key="2">
    <citation type="submission" date="2014-05" db="EMBL/GenBank/DDBJ databases">
        <title>Genome sequence of Streptococcus gallolyticus.</title>
        <authorList>
            <person name="Del Campo R."/>
        </authorList>
    </citation>
    <scope>NUCLEOTIDE SEQUENCE [LARGE SCALE GENOMIC DNA]</scope>
    <source>
        <strain evidence="4 5">LMG17956</strain>
    </source>
</reference>
<dbReference type="Proteomes" id="UP000027584">
    <property type="component" value="Unassembled WGS sequence"/>
</dbReference>
<evidence type="ECO:0008006" key="6">
    <source>
        <dbReference type="Google" id="ProtNLM"/>
    </source>
</evidence>
<evidence type="ECO:0000313" key="5">
    <source>
        <dbReference type="Proteomes" id="UP000027584"/>
    </source>
</evidence>
<keyword evidence="2" id="KW-0178">Competence</keyword>
<keyword evidence="3" id="KW-1133">Transmembrane helix</keyword>
<evidence type="ECO:0000256" key="2">
    <source>
        <dbReference type="ARBA" id="ARBA00023287"/>
    </source>
</evidence>
<dbReference type="InterPro" id="IPR012902">
    <property type="entry name" value="N_methyl_site"/>
</dbReference>
<dbReference type="AlphaFoldDB" id="A0A060RLR2"/>
<name>A0A060RLR2_9STRE</name>
<dbReference type="EMBL" id="CCBC010000216">
    <property type="protein sequence ID" value="CDO19092.1"/>
    <property type="molecule type" value="Genomic_DNA"/>
</dbReference>
<comment type="subcellular location">
    <subcellularLocation>
        <location evidence="1">Cell surface</location>
    </subcellularLocation>
</comment>
<keyword evidence="3" id="KW-0472">Membrane</keyword>
<evidence type="ECO:0000313" key="4">
    <source>
        <dbReference type="EMBL" id="CDO19092.1"/>
    </source>
</evidence>
<dbReference type="PIRSF" id="PIRSF031611">
    <property type="entry name" value="Competence_ComGF"/>
    <property type="match status" value="1"/>
</dbReference>
<dbReference type="RefSeq" id="WP_051764172.1">
    <property type="nucleotide sequence ID" value="NZ_FNFJ01000004.1"/>
</dbReference>
<dbReference type="NCBIfam" id="TIGR02532">
    <property type="entry name" value="IV_pilin_GFxxxE"/>
    <property type="match status" value="1"/>
</dbReference>
<accession>A0A060RLR2</accession>
<comment type="caution">
    <text evidence="4">The sequence shown here is derived from an EMBL/GenBank/DDBJ whole genome shotgun (WGS) entry which is preliminary data.</text>
</comment>
<evidence type="ECO:0000256" key="1">
    <source>
        <dbReference type="ARBA" id="ARBA00004241"/>
    </source>
</evidence>
<reference evidence="4 5" key="1">
    <citation type="submission" date="2014-02" db="EMBL/GenBank/DDBJ databases">
        <authorList>
            <person name="Manrique M."/>
        </authorList>
    </citation>
    <scope>NUCLEOTIDE SEQUENCE [LARGE SCALE GENOMIC DNA]</scope>
    <source>
        <strain evidence="4 5">LMG17956</strain>
    </source>
</reference>
<gene>
    <name evidence="4" type="ORF">BN963_SGAL_02300</name>
</gene>
<dbReference type="GO" id="GO:0009986">
    <property type="term" value="C:cell surface"/>
    <property type="evidence" value="ECO:0007669"/>
    <property type="project" value="UniProtKB-SubCell"/>
</dbReference>
<organism evidence="4 5">
    <name type="scientific">Streptococcus gallolyticus</name>
    <dbReference type="NCBI Taxonomy" id="315405"/>
    <lineage>
        <taxon>Bacteria</taxon>
        <taxon>Bacillati</taxon>
        <taxon>Bacillota</taxon>
        <taxon>Bacilli</taxon>
        <taxon>Lactobacillales</taxon>
        <taxon>Streptococcaceae</taxon>
        <taxon>Streptococcus</taxon>
    </lineage>
</organism>
<dbReference type="InterPro" id="IPR016977">
    <property type="entry name" value="ComGF"/>
</dbReference>
<feature type="transmembrane region" description="Helical" evidence="3">
    <location>
        <begin position="21"/>
        <end position="42"/>
    </location>
</feature>